<dbReference type="OrthoDB" id="2621377at2"/>
<dbReference type="RefSeq" id="WP_099873254.1">
    <property type="nucleotide sequence ID" value="NZ_CP024608.1"/>
</dbReference>
<keyword evidence="2" id="KW-1185">Reference proteome</keyword>
<evidence type="ECO:0000313" key="1">
    <source>
        <dbReference type="EMBL" id="ATQ73381.1"/>
    </source>
</evidence>
<gene>
    <name evidence="1" type="ORF">CR152_01795</name>
</gene>
<organism evidence="1 2">
    <name type="scientific">Massilia violaceinigra</name>
    <dbReference type="NCBI Taxonomy" id="2045208"/>
    <lineage>
        <taxon>Bacteria</taxon>
        <taxon>Pseudomonadati</taxon>
        <taxon>Pseudomonadota</taxon>
        <taxon>Betaproteobacteria</taxon>
        <taxon>Burkholderiales</taxon>
        <taxon>Oxalobacteraceae</taxon>
        <taxon>Telluria group</taxon>
        <taxon>Massilia</taxon>
    </lineage>
</organism>
<dbReference type="Proteomes" id="UP000229897">
    <property type="component" value="Chromosome"/>
</dbReference>
<reference evidence="1" key="1">
    <citation type="submission" date="2017-10" db="EMBL/GenBank/DDBJ databases">
        <title>Massilia psychrophilum sp. nov., a novel purple-pigmented bacterium isolated from Tianshan glacier, Xinjiang Municipality, China.</title>
        <authorList>
            <person name="Wang H."/>
        </authorList>
    </citation>
    <scope>NUCLEOTIDE SEQUENCE [LARGE SCALE GENOMIC DNA]</scope>
    <source>
        <strain evidence="1">B2</strain>
    </source>
</reference>
<name>A0A2D2DEG9_9BURK</name>
<sequence length="166" mass="18161">MNSDTFLTTDPSTVKTRPNGAATGVLFLTIGGVAFPTEGWDDFVVTILGWWAQALLRLSDNDRCTVTVPFMEGDYAVKVLKTSAATFEFRAVNGIRSGFETATGEAAARPFIDSFILQSHRILRECKQQGWWSANEDALASSLEALEYELKRFGPGTDQVASSANR</sequence>
<dbReference type="AlphaFoldDB" id="A0A2D2DEG9"/>
<dbReference type="KEGG" id="mass:CR152_01795"/>
<dbReference type="EMBL" id="CP024608">
    <property type="protein sequence ID" value="ATQ73381.1"/>
    <property type="molecule type" value="Genomic_DNA"/>
</dbReference>
<proteinExistence type="predicted"/>
<accession>A0A2D2DEG9</accession>
<evidence type="ECO:0000313" key="2">
    <source>
        <dbReference type="Proteomes" id="UP000229897"/>
    </source>
</evidence>
<protein>
    <submittedName>
        <fullName evidence="1">Uncharacterized protein</fullName>
    </submittedName>
</protein>